<dbReference type="InterPro" id="IPR036005">
    <property type="entry name" value="Creatinase/aminopeptidase-like"/>
</dbReference>
<dbReference type="GO" id="GO:0004239">
    <property type="term" value="F:initiator methionyl aminopeptidase activity"/>
    <property type="evidence" value="ECO:0007669"/>
    <property type="project" value="UniProtKB-UniRule"/>
</dbReference>
<gene>
    <name evidence="6 9" type="primary">map</name>
    <name evidence="9" type="ORF">SBA1_100012</name>
</gene>
<dbReference type="PANTHER" id="PTHR43330">
    <property type="entry name" value="METHIONINE AMINOPEPTIDASE"/>
    <property type="match status" value="1"/>
</dbReference>
<evidence type="ECO:0000259" key="8">
    <source>
        <dbReference type="Pfam" id="PF00557"/>
    </source>
</evidence>
<dbReference type="GO" id="GO:0070006">
    <property type="term" value="F:metalloaminopeptidase activity"/>
    <property type="evidence" value="ECO:0007669"/>
    <property type="project" value="UniProtKB-UniRule"/>
</dbReference>
<dbReference type="GO" id="GO:0005829">
    <property type="term" value="C:cytosol"/>
    <property type="evidence" value="ECO:0007669"/>
    <property type="project" value="TreeGrafter"/>
</dbReference>
<evidence type="ECO:0000256" key="6">
    <source>
        <dbReference type="HAMAP-Rule" id="MF_01974"/>
    </source>
</evidence>
<evidence type="ECO:0000256" key="3">
    <source>
        <dbReference type="ARBA" id="ARBA00022670"/>
    </source>
</evidence>
<dbReference type="EMBL" id="OMOD01000002">
    <property type="protein sequence ID" value="SPF31556.1"/>
    <property type="molecule type" value="Genomic_DNA"/>
</dbReference>
<evidence type="ECO:0000256" key="1">
    <source>
        <dbReference type="ARBA" id="ARBA00002521"/>
    </source>
</evidence>
<comment type="function">
    <text evidence="1 6">Removes the N-terminal methionine from nascent proteins. The N-terminal methionine is often cleaved when the second residue in the primary sequence is small and uncharged (Met-Ala-, Cys, Gly, Pro, Ser, Thr, or Val). Requires deformylation of the N(alpha)-formylated initiator methionine before it can be hydrolyzed.</text>
</comment>
<dbReference type="PANTHER" id="PTHR43330:SF27">
    <property type="entry name" value="METHIONINE AMINOPEPTIDASE"/>
    <property type="match status" value="1"/>
</dbReference>
<dbReference type="PRINTS" id="PR00599">
    <property type="entry name" value="MAPEPTIDASE"/>
</dbReference>
<keyword evidence="3 6" id="KW-0645">Protease</keyword>
<feature type="binding site" evidence="6">
    <location>
        <position position="78"/>
    </location>
    <ligand>
        <name>substrate</name>
    </ligand>
</feature>
<feature type="binding site" evidence="6">
    <location>
        <position position="107"/>
    </location>
    <ligand>
        <name>a divalent metal cation</name>
        <dbReference type="ChEBI" id="CHEBI:60240"/>
        <label>1</label>
    </ligand>
</feature>
<dbReference type="GO" id="GO:0006508">
    <property type="term" value="P:proteolysis"/>
    <property type="evidence" value="ECO:0007669"/>
    <property type="project" value="UniProtKB-KW"/>
</dbReference>
<dbReference type="Pfam" id="PF00557">
    <property type="entry name" value="Peptidase_M24"/>
    <property type="match status" value="1"/>
</dbReference>
<feature type="binding site" evidence="6">
    <location>
        <position position="235"/>
    </location>
    <ligand>
        <name>a divalent metal cation</name>
        <dbReference type="ChEBI" id="CHEBI:60240"/>
        <label>1</label>
    </ligand>
</feature>
<dbReference type="Gene3D" id="3.90.230.10">
    <property type="entry name" value="Creatinase/methionine aminopeptidase superfamily"/>
    <property type="match status" value="1"/>
</dbReference>
<dbReference type="InterPro" id="IPR002467">
    <property type="entry name" value="Pept_M24A_MAP1"/>
</dbReference>
<dbReference type="AlphaFoldDB" id="A0A2U3JVW6"/>
<feature type="binding site" evidence="6">
    <location>
        <position position="107"/>
    </location>
    <ligand>
        <name>a divalent metal cation</name>
        <dbReference type="ChEBI" id="CHEBI:60240"/>
        <label>2</label>
        <note>catalytic</note>
    </ligand>
</feature>
<feature type="binding site" evidence="6">
    <location>
        <position position="178"/>
    </location>
    <ligand>
        <name>substrate</name>
    </ligand>
</feature>
<dbReference type="PROSITE" id="PS00680">
    <property type="entry name" value="MAP_1"/>
    <property type="match status" value="1"/>
</dbReference>
<evidence type="ECO:0000256" key="7">
    <source>
        <dbReference type="RuleBase" id="RU003653"/>
    </source>
</evidence>
<dbReference type="InterPro" id="IPR000994">
    <property type="entry name" value="Pept_M24"/>
</dbReference>
<evidence type="ECO:0000313" key="10">
    <source>
        <dbReference type="Proteomes" id="UP000238701"/>
    </source>
</evidence>
<evidence type="ECO:0000256" key="2">
    <source>
        <dbReference type="ARBA" id="ARBA00022438"/>
    </source>
</evidence>
<dbReference type="Proteomes" id="UP000238701">
    <property type="component" value="Unassembled WGS sequence"/>
</dbReference>
<comment type="subunit">
    <text evidence="6">Monomer.</text>
</comment>
<organism evidence="9 10">
    <name type="scientific">Candidatus Sulfotelmatobacter kueseliae</name>
    <dbReference type="NCBI Taxonomy" id="2042962"/>
    <lineage>
        <taxon>Bacteria</taxon>
        <taxon>Pseudomonadati</taxon>
        <taxon>Acidobacteriota</taxon>
        <taxon>Terriglobia</taxon>
        <taxon>Terriglobales</taxon>
        <taxon>Candidatus Korobacteraceae</taxon>
        <taxon>Candidatus Sulfotelmatobacter</taxon>
    </lineage>
</organism>
<dbReference type="HAMAP" id="MF_01974">
    <property type="entry name" value="MetAP_1"/>
    <property type="match status" value="1"/>
</dbReference>
<dbReference type="SUPFAM" id="SSF55920">
    <property type="entry name" value="Creatinase/aminopeptidase"/>
    <property type="match status" value="1"/>
</dbReference>
<dbReference type="GO" id="GO:0046872">
    <property type="term" value="F:metal ion binding"/>
    <property type="evidence" value="ECO:0007669"/>
    <property type="project" value="UniProtKB-UniRule"/>
</dbReference>
<evidence type="ECO:0000256" key="5">
    <source>
        <dbReference type="ARBA" id="ARBA00022801"/>
    </source>
</evidence>
<keyword evidence="2 6" id="KW-0031">Aminopeptidase</keyword>
<sequence>MAIVCKSASEIEKMRRSGRIVRQVLDHVRVLAVPGATTMDLERAAEKTIKELGAKPAFKGYYDYPCVLCTSVNEEIVHGIPSEKRVLNEGDIVSIDCGVVLDGYYGDAAVTVPVGKAVKPDVQKLLDVTEASLYRGIEQARIGNSVGDVGAAVQEHVEAAGFSVVREFVGHGIGTRLHEEPQVPNFGNRGHGAKLREGMVLAIEPMVNSGGPEAKVLGDKWTAVTVDGSFSAHFEHCVAVTRDGPVILTQ</sequence>
<dbReference type="NCBIfam" id="TIGR00500">
    <property type="entry name" value="met_pdase_I"/>
    <property type="match status" value="1"/>
</dbReference>
<reference evidence="10" key="1">
    <citation type="submission" date="2018-02" db="EMBL/GenBank/DDBJ databases">
        <authorList>
            <person name="Hausmann B."/>
        </authorList>
    </citation>
    <scope>NUCLEOTIDE SEQUENCE [LARGE SCALE GENOMIC DNA]</scope>
    <source>
        <strain evidence="10">Peat soil MAG SbA1</strain>
    </source>
</reference>
<evidence type="ECO:0000313" key="9">
    <source>
        <dbReference type="EMBL" id="SPF31556.1"/>
    </source>
</evidence>
<protein>
    <recommendedName>
        <fullName evidence="6 7">Methionine aminopeptidase</fullName>
        <shortName evidence="6">MAP</shortName>
        <shortName evidence="6">MetAP</shortName>
        <ecNumber evidence="6 7">3.4.11.18</ecNumber>
    </recommendedName>
    <alternativeName>
        <fullName evidence="6">Peptidase M</fullName>
    </alternativeName>
</protein>
<proteinExistence type="inferred from homology"/>
<feature type="binding site" evidence="6">
    <location>
        <position position="204"/>
    </location>
    <ligand>
        <name>a divalent metal cation</name>
        <dbReference type="ChEBI" id="CHEBI:60240"/>
        <label>2</label>
        <note>catalytic</note>
    </ligand>
</feature>
<feature type="binding site" evidence="6">
    <location>
        <position position="96"/>
    </location>
    <ligand>
        <name>a divalent metal cation</name>
        <dbReference type="ChEBI" id="CHEBI:60240"/>
        <label>1</label>
    </ligand>
</feature>
<name>A0A2U3JVW6_9BACT</name>
<keyword evidence="5 6" id="KW-0378">Hydrolase</keyword>
<accession>A0A2U3JVW6</accession>
<feature type="binding site" evidence="6">
    <location>
        <position position="171"/>
    </location>
    <ligand>
        <name>a divalent metal cation</name>
        <dbReference type="ChEBI" id="CHEBI:60240"/>
        <label>2</label>
        <note>catalytic</note>
    </ligand>
</feature>
<dbReference type="InterPro" id="IPR001714">
    <property type="entry name" value="Pept_M24_MAP"/>
</dbReference>
<comment type="catalytic activity">
    <reaction evidence="6 7">
        <text>Release of N-terminal amino acids, preferentially methionine, from peptides and arylamides.</text>
        <dbReference type="EC" id="3.4.11.18"/>
    </reaction>
</comment>
<comment type="similarity">
    <text evidence="6">Belongs to the peptidase M24A family. Methionine aminopeptidase type 1 subfamily.</text>
</comment>
<dbReference type="EC" id="3.4.11.18" evidence="6 7"/>
<dbReference type="OrthoDB" id="9802055at2"/>
<feature type="binding site" evidence="6">
    <location>
        <position position="235"/>
    </location>
    <ligand>
        <name>a divalent metal cation</name>
        <dbReference type="ChEBI" id="CHEBI:60240"/>
        <label>2</label>
        <note>catalytic</note>
    </ligand>
</feature>
<evidence type="ECO:0000256" key="4">
    <source>
        <dbReference type="ARBA" id="ARBA00022723"/>
    </source>
</evidence>
<dbReference type="CDD" id="cd01086">
    <property type="entry name" value="MetAP1"/>
    <property type="match status" value="1"/>
</dbReference>
<comment type="cofactor">
    <cofactor evidence="6">
        <name>Co(2+)</name>
        <dbReference type="ChEBI" id="CHEBI:48828"/>
    </cofactor>
    <cofactor evidence="6">
        <name>Zn(2+)</name>
        <dbReference type="ChEBI" id="CHEBI:29105"/>
    </cofactor>
    <cofactor evidence="6">
        <name>Mn(2+)</name>
        <dbReference type="ChEBI" id="CHEBI:29035"/>
    </cofactor>
    <cofactor evidence="6">
        <name>Fe(2+)</name>
        <dbReference type="ChEBI" id="CHEBI:29033"/>
    </cofactor>
    <text evidence="6">Binds 2 divalent metal cations per subunit. Has a high-affinity and a low affinity metal-binding site. The true nature of the physiological cofactor is under debate. The enzyme is active with cobalt, zinc, manganese or divalent iron ions. Most likely, methionine aminopeptidases function as mononuclear Fe(2+)-metalloproteases under physiological conditions, and the catalytically relevant metal-binding site has been assigned to the histidine-containing high-affinity site.</text>
</comment>
<keyword evidence="4 6" id="KW-0479">Metal-binding</keyword>
<feature type="domain" description="Peptidase M24" evidence="8">
    <location>
        <begin position="12"/>
        <end position="241"/>
    </location>
</feature>